<keyword evidence="5" id="KW-1185">Reference proteome</keyword>
<organism evidence="4 5">
    <name type="scientific">Breznakia pachnodae</name>
    <dbReference type="NCBI Taxonomy" id="265178"/>
    <lineage>
        <taxon>Bacteria</taxon>
        <taxon>Bacillati</taxon>
        <taxon>Bacillota</taxon>
        <taxon>Erysipelotrichia</taxon>
        <taxon>Erysipelotrichales</taxon>
        <taxon>Erysipelotrichaceae</taxon>
        <taxon>Breznakia</taxon>
    </lineage>
</organism>
<proteinExistence type="predicted"/>
<dbReference type="InterPro" id="IPR009057">
    <property type="entry name" value="Homeodomain-like_sf"/>
</dbReference>
<dbReference type="InterPro" id="IPR001647">
    <property type="entry name" value="HTH_TetR"/>
</dbReference>
<protein>
    <submittedName>
        <fullName evidence="4">AcrR family transcriptional regulator</fullName>
    </submittedName>
</protein>
<dbReference type="PROSITE" id="PS50977">
    <property type="entry name" value="HTH_TETR_2"/>
    <property type="match status" value="1"/>
</dbReference>
<gene>
    <name evidence="4" type="ORF">J2S15_004053</name>
</gene>
<sequence length="194" mass="22101">MQRQTNTKEKIKDVFIKLINEKGFDSISVSDITRSANINRGTFYLHYLDKYDLLEKLEDELINEITNILIDETSIYDLENNSPFEYDVVLKMLNYAKKEFSFIAAIASEKGDPQFPSKFKKLLHLQITTKFGDLTKKLTPLVAGLSVDYNIEIMLAAPAAIILLWINNGGKDSPEKIAKLIVDGTRISPYDIVY</sequence>
<evidence type="ECO:0000256" key="1">
    <source>
        <dbReference type="ARBA" id="ARBA00023125"/>
    </source>
</evidence>
<dbReference type="SUPFAM" id="SSF46689">
    <property type="entry name" value="Homeodomain-like"/>
    <property type="match status" value="1"/>
</dbReference>
<dbReference type="PANTHER" id="PTHR43479">
    <property type="entry name" value="ACREF/ENVCD OPERON REPRESSOR-RELATED"/>
    <property type="match status" value="1"/>
</dbReference>
<dbReference type="InterPro" id="IPR050624">
    <property type="entry name" value="HTH-type_Tx_Regulator"/>
</dbReference>
<evidence type="ECO:0000256" key="2">
    <source>
        <dbReference type="PROSITE-ProRule" id="PRU00335"/>
    </source>
</evidence>
<name>A0ABU0E8R1_9FIRM</name>
<reference evidence="4 5" key="1">
    <citation type="submission" date="2023-07" db="EMBL/GenBank/DDBJ databases">
        <title>Genomic Encyclopedia of Type Strains, Phase IV (KMG-IV): sequencing the most valuable type-strain genomes for metagenomic binning, comparative biology and taxonomic classification.</title>
        <authorList>
            <person name="Goeker M."/>
        </authorList>
    </citation>
    <scope>NUCLEOTIDE SEQUENCE [LARGE SCALE GENOMIC DNA]</scope>
    <source>
        <strain evidence="4 5">DSM 16784</strain>
    </source>
</reference>
<feature type="DNA-binding region" description="H-T-H motif" evidence="2">
    <location>
        <begin position="28"/>
        <end position="47"/>
    </location>
</feature>
<dbReference type="PANTHER" id="PTHR43479:SF7">
    <property type="entry name" value="TETR-FAMILY TRANSCRIPTIONAL REGULATOR"/>
    <property type="match status" value="1"/>
</dbReference>
<feature type="domain" description="HTH tetR-type" evidence="3">
    <location>
        <begin position="5"/>
        <end position="65"/>
    </location>
</feature>
<evidence type="ECO:0000313" key="4">
    <source>
        <dbReference type="EMBL" id="MDQ0363288.1"/>
    </source>
</evidence>
<accession>A0ABU0E8R1</accession>
<dbReference type="RefSeq" id="WP_307412197.1">
    <property type="nucleotide sequence ID" value="NZ_JAUSUR010000011.1"/>
</dbReference>
<dbReference type="Pfam" id="PF00440">
    <property type="entry name" value="TetR_N"/>
    <property type="match status" value="1"/>
</dbReference>
<evidence type="ECO:0000259" key="3">
    <source>
        <dbReference type="PROSITE" id="PS50977"/>
    </source>
</evidence>
<evidence type="ECO:0000313" key="5">
    <source>
        <dbReference type="Proteomes" id="UP001230220"/>
    </source>
</evidence>
<dbReference type="Proteomes" id="UP001230220">
    <property type="component" value="Unassembled WGS sequence"/>
</dbReference>
<comment type="caution">
    <text evidence="4">The sequence shown here is derived from an EMBL/GenBank/DDBJ whole genome shotgun (WGS) entry which is preliminary data.</text>
</comment>
<dbReference type="EMBL" id="JAUSUR010000011">
    <property type="protein sequence ID" value="MDQ0363288.1"/>
    <property type="molecule type" value="Genomic_DNA"/>
</dbReference>
<dbReference type="Pfam" id="PF14278">
    <property type="entry name" value="TetR_C_8"/>
    <property type="match status" value="1"/>
</dbReference>
<keyword evidence="1 2" id="KW-0238">DNA-binding</keyword>
<dbReference type="Gene3D" id="1.10.357.10">
    <property type="entry name" value="Tetracycline Repressor, domain 2"/>
    <property type="match status" value="1"/>
</dbReference>
<dbReference type="InterPro" id="IPR039532">
    <property type="entry name" value="TetR_C_Firmicutes"/>
</dbReference>